<protein>
    <submittedName>
        <fullName evidence="3">Uncharacterized protein</fullName>
    </submittedName>
</protein>
<reference evidence="3 4" key="1">
    <citation type="journal article" date="2012" name="BMC Genomics">
        <title>Genome analysis of a simultaneously predatory and prey-independent, novel Bdellovibrio bacteriovorus from the River Tiber, supports in silico predictions of both ancient and recent lateral gene transfer from diverse bacteria.</title>
        <authorList>
            <person name="Hobley L."/>
            <person name="Lerner T.R."/>
            <person name="Williams L.E."/>
            <person name="Lambert C."/>
            <person name="Till R."/>
            <person name="Milner D.S."/>
            <person name="Basford S.M."/>
            <person name="Capeness M.J."/>
            <person name="Fenton A.K."/>
            <person name="Atterbury R.J."/>
            <person name="Harris M.A."/>
            <person name="Sockett R.E."/>
        </authorList>
    </citation>
    <scope>NUCLEOTIDE SEQUENCE [LARGE SCALE GENOMIC DNA]</scope>
    <source>
        <strain evidence="3 4">Tiberius</strain>
    </source>
</reference>
<feature type="chain" id="PRO_5003914307" evidence="2">
    <location>
        <begin position="21"/>
        <end position="68"/>
    </location>
</feature>
<organism evidence="3 4">
    <name type="scientific">Bdellovibrio bacteriovorus str. Tiberius</name>
    <dbReference type="NCBI Taxonomy" id="1069642"/>
    <lineage>
        <taxon>Bacteria</taxon>
        <taxon>Pseudomonadati</taxon>
        <taxon>Bdellovibrionota</taxon>
        <taxon>Bdellovibrionia</taxon>
        <taxon>Bdellovibrionales</taxon>
        <taxon>Pseudobdellovibrionaceae</taxon>
        <taxon>Bdellovibrio</taxon>
    </lineage>
</organism>
<sequence>MRHWKVLLLALVAVTLPNCSQTESDLQVTVSPSRTYVINASAKSCITKKTEDSTNPSPNDVGAAFFQV</sequence>
<dbReference type="Proteomes" id="UP000010074">
    <property type="component" value="Chromosome"/>
</dbReference>
<name>K7ZEJ4_BDEBC</name>
<feature type="region of interest" description="Disordered" evidence="1">
    <location>
        <begin position="48"/>
        <end position="68"/>
    </location>
</feature>
<accession>K7ZEJ4</accession>
<gene>
    <name evidence="3" type="ORF">Bdt_0826</name>
</gene>
<dbReference type="HOGENOM" id="CLU_2785522_0_0_7"/>
<dbReference type="KEGG" id="bbat:Bdt_0826"/>
<dbReference type="STRING" id="1069642.Bdt_0826"/>
<feature type="signal peptide" evidence="2">
    <location>
        <begin position="1"/>
        <end position="20"/>
    </location>
</feature>
<evidence type="ECO:0000313" key="4">
    <source>
        <dbReference type="Proteomes" id="UP000010074"/>
    </source>
</evidence>
<dbReference type="EMBL" id="CP002930">
    <property type="protein sequence ID" value="AFY00532.1"/>
    <property type="molecule type" value="Genomic_DNA"/>
</dbReference>
<keyword evidence="2" id="KW-0732">Signal</keyword>
<proteinExistence type="predicted"/>
<dbReference type="RefSeq" id="WP_015090007.1">
    <property type="nucleotide sequence ID" value="NC_019567.1"/>
</dbReference>
<evidence type="ECO:0000256" key="1">
    <source>
        <dbReference type="SAM" id="MobiDB-lite"/>
    </source>
</evidence>
<evidence type="ECO:0000256" key="2">
    <source>
        <dbReference type="SAM" id="SignalP"/>
    </source>
</evidence>
<dbReference type="PATRIC" id="fig|1069642.3.peg.816"/>
<dbReference type="AlphaFoldDB" id="K7ZEJ4"/>
<evidence type="ECO:0000313" key="3">
    <source>
        <dbReference type="EMBL" id="AFY00532.1"/>
    </source>
</evidence>